<sequence>MRCKLEAGETLEPNAQQYWDYYHRWARDIEAMKTQAETFERHLGYILCTSGLGTDQYIDGHHYTQDWGLFVDVPLPWSDDSDGKPHWKIGRTTGQTVGGLCATAIQSTDYDCDEGNITVKGAARMVVSAVTRKRYQKTWSDSGDSGAGVFGPDHRIAGLFWGGDDAPDWVNMGHADKLTGLRQAARSDRIHFFTPIEAVVAHIQARLEDDLGGKASVELLP</sequence>
<accession>A0A8H6KQY1</accession>
<comment type="caution">
    <text evidence="1">The sequence shown here is derived from an EMBL/GenBank/DDBJ whole genome shotgun (WGS) entry which is preliminary data.</text>
</comment>
<keyword evidence="2" id="KW-1185">Reference proteome</keyword>
<evidence type="ECO:0000313" key="1">
    <source>
        <dbReference type="EMBL" id="KAF6835693.1"/>
    </source>
</evidence>
<gene>
    <name evidence="1" type="ORF">CPLU01_04163</name>
</gene>
<protein>
    <submittedName>
        <fullName evidence="1">Uncharacterized protein</fullName>
    </submittedName>
</protein>
<dbReference type="AlphaFoldDB" id="A0A8H6KQY1"/>
<name>A0A8H6KQY1_9PEZI</name>
<organism evidence="1 2">
    <name type="scientific">Colletotrichum plurivorum</name>
    <dbReference type="NCBI Taxonomy" id="2175906"/>
    <lineage>
        <taxon>Eukaryota</taxon>
        <taxon>Fungi</taxon>
        <taxon>Dikarya</taxon>
        <taxon>Ascomycota</taxon>
        <taxon>Pezizomycotina</taxon>
        <taxon>Sordariomycetes</taxon>
        <taxon>Hypocreomycetidae</taxon>
        <taxon>Glomerellales</taxon>
        <taxon>Glomerellaceae</taxon>
        <taxon>Colletotrichum</taxon>
        <taxon>Colletotrichum orchidearum species complex</taxon>
    </lineage>
</organism>
<evidence type="ECO:0000313" key="2">
    <source>
        <dbReference type="Proteomes" id="UP000654918"/>
    </source>
</evidence>
<reference evidence="1" key="1">
    <citation type="journal article" date="2020" name="Phytopathology">
        <title>Genome Sequence Resources of Colletotrichum truncatum, C. plurivorum, C. musicola, and C. sojae: Four Species Pathogenic to Soybean (Glycine max).</title>
        <authorList>
            <person name="Rogerio F."/>
            <person name="Boufleur T.R."/>
            <person name="Ciampi-Guillardi M."/>
            <person name="Sukno S.A."/>
            <person name="Thon M.R."/>
            <person name="Massola Junior N.S."/>
            <person name="Baroncelli R."/>
        </authorList>
    </citation>
    <scope>NUCLEOTIDE SEQUENCE</scope>
    <source>
        <strain evidence="1">LFN00145</strain>
    </source>
</reference>
<proteinExistence type="predicted"/>
<dbReference type="Proteomes" id="UP000654918">
    <property type="component" value="Unassembled WGS sequence"/>
</dbReference>
<dbReference type="EMBL" id="WIGO01000038">
    <property type="protein sequence ID" value="KAF6835693.1"/>
    <property type="molecule type" value="Genomic_DNA"/>
</dbReference>